<dbReference type="Proteomes" id="UP000823935">
    <property type="component" value="Unassembled WGS sequence"/>
</dbReference>
<evidence type="ECO:0000256" key="3">
    <source>
        <dbReference type="ARBA" id="ARBA00012438"/>
    </source>
</evidence>
<dbReference type="SUPFAM" id="SSF55874">
    <property type="entry name" value="ATPase domain of HSP90 chaperone/DNA topoisomerase II/histidine kinase"/>
    <property type="match status" value="1"/>
</dbReference>
<dbReference type="InterPro" id="IPR003594">
    <property type="entry name" value="HATPase_dom"/>
</dbReference>
<evidence type="ECO:0000259" key="9">
    <source>
        <dbReference type="PROSITE" id="PS50109"/>
    </source>
</evidence>
<dbReference type="InterPro" id="IPR010559">
    <property type="entry name" value="Sig_transdc_His_kin_internal"/>
</dbReference>
<dbReference type="PROSITE" id="PS50109">
    <property type="entry name" value="HIS_KIN"/>
    <property type="match status" value="1"/>
</dbReference>
<organism evidence="11 12">
    <name type="scientific">Candidatus Limivivens intestinipullorum</name>
    <dbReference type="NCBI Taxonomy" id="2840858"/>
    <lineage>
        <taxon>Bacteria</taxon>
        <taxon>Bacillati</taxon>
        <taxon>Bacillota</taxon>
        <taxon>Clostridia</taxon>
        <taxon>Lachnospirales</taxon>
        <taxon>Lachnospiraceae</taxon>
        <taxon>Lachnospiraceae incertae sedis</taxon>
        <taxon>Candidatus Limivivens</taxon>
    </lineage>
</organism>
<gene>
    <name evidence="11" type="ORF">IAB44_13390</name>
</gene>
<feature type="transmembrane region" description="Helical" evidence="8">
    <location>
        <begin position="306"/>
        <end position="330"/>
    </location>
</feature>
<reference evidence="11" key="2">
    <citation type="journal article" date="2021" name="PeerJ">
        <title>Extensive microbial diversity within the chicken gut microbiome revealed by metagenomics and culture.</title>
        <authorList>
            <person name="Gilroy R."/>
            <person name="Ravi A."/>
            <person name="Getino M."/>
            <person name="Pursley I."/>
            <person name="Horton D.L."/>
            <person name="Alikhan N.F."/>
            <person name="Baker D."/>
            <person name="Gharbi K."/>
            <person name="Hall N."/>
            <person name="Watson M."/>
            <person name="Adriaenssens E.M."/>
            <person name="Foster-Nyarko E."/>
            <person name="Jarju S."/>
            <person name="Secka A."/>
            <person name="Antonio M."/>
            <person name="Oren A."/>
            <person name="Chaudhuri R.R."/>
            <person name="La Ragione R."/>
            <person name="Hildebrand F."/>
            <person name="Pallen M.J."/>
        </authorList>
    </citation>
    <scope>NUCLEOTIDE SEQUENCE</scope>
    <source>
        <strain evidence="11">CHK190-19873</strain>
    </source>
</reference>
<evidence type="ECO:0000313" key="12">
    <source>
        <dbReference type="Proteomes" id="UP000823935"/>
    </source>
</evidence>
<dbReference type="GO" id="GO:0016020">
    <property type="term" value="C:membrane"/>
    <property type="evidence" value="ECO:0007669"/>
    <property type="project" value="UniProtKB-SubCell"/>
</dbReference>
<keyword evidence="4" id="KW-0597">Phosphoprotein</keyword>
<keyword evidence="7" id="KW-0902">Two-component regulatory system</keyword>
<protein>
    <recommendedName>
        <fullName evidence="3">histidine kinase</fullName>
        <ecNumber evidence="3">2.7.13.3</ecNumber>
    </recommendedName>
</protein>
<dbReference type="InterPro" id="IPR004358">
    <property type="entry name" value="Sig_transdc_His_kin-like_C"/>
</dbReference>
<keyword evidence="5" id="KW-0808">Transferase</keyword>
<sequence length="591" mass="67754">MKKQVWKQKIKNLPLKRKLLIFYSVLFVLPLLLISVVIYREVSRQITERLEYSAVQGFEQARSYLEYKILGYIQKTDSIVTNSNLKELIREECAADLSLHEQLALRSYLISYLQSMESSAQNISIQLYVSDAFRMLSDEEFIHYLSEADQSLWYQKKRTCKVYFAPSVYLEEEYRDCVALVRDISSSENYQLRNSVLRVLIDLKELEEILVNATATEHGATYLVNRENLVVSVSDPENFQSLGLSDTLPETLRYSLYGQDAALEKTSLDGKAVYCMRRKIRNTDWEMITLLPAADMTGEIGRLQTMVAGLMLSFGLLTITGGAVLISWIVRRISVLNDSFNQVKCGNTQAYLPNETKDEIGLLYDNYNSMLRHTNQLMEEQYQLALHLKNAELKALQSQINPHFLYNTLDLINWLAYGGKTDMIHTAVISLSKYYRLVLNKGRDTLSLREELLHVSYYIKIQDIRYPGRLQYEETVPEELKDCAVPKIILQPLVENAILHGIWEKKDKRGSIRIRGRQEAGSVFLDVEDDGRGMDEETLRRIQSGKIPSSGSGYGVRNVHARLQLMFGAEYGLTFQSKEGLGTCVTVKIPK</sequence>
<dbReference type="PANTHER" id="PTHR34220">
    <property type="entry name" value="SENSOR HISTIDINE KINASE YPDA"/>
    <property type="match status" value="1"/>
</dbReference>
<keyword evidence="6 11" id="KW-0418">Kinase</keyword>
<dbReference type="PANTHER" id="PTHR34220:SF7">
    <property type="entry name" value="SENSOR HISTIDINE KINASE YPDA"/>
    <property type="match status" value="1"/>
</dbReference>
<feature type="domain" description="HAMP" evidence="10">
    <location>
        <begin position="327"/>
        <end position="379"/>
    </location>
</feature>
<evidence type="ECO:0000256" key="1">
    <source>
        <dbReference type="ARBA" id="ARBA00000085"/>
    </source>
</evidence>
<dbReference type="InterPro" id="IPR050640">
    <property type="entry name" value="Bact_2-comp_sensor_kinase"/>
</dbReference>
<dbReference type="AlphaFoldDB" id="A0A9D1EV46"/>
<dbReference type="InterPro" id="IPR005467">
    <property type="entry name" value="His_kinase_dom"/>
</dbReference>
<dbReference type="EMBL" id="DVIQ01000085">
    <property type="protein sequence ID" value="HIS32518.1"/>
    <property type="molecule type" value="Genomic_DNA"/>
</dbReference>
<dbReference type="SMART" id="SM00304">
    <property type="entry name" value="HAMP"/>
    <property type="match status" value="1"/>
</dbReference>
<dbReference type="SUPFAM" id="SSF158472">
    <property type="entry name" value="HAMP domain-like"/>
    <property type="match status" value="1"/>
</dbReference>
<dbReference type="InterPro" id="IPR036890">
    <property type="entry name" value="HATPase_C_sf"/>
</dbReference>
<dbReference type="Gene3D" id="3.30.450.20">
    <property type="entry name" value="PAS domain"/>
    <property type="match status" value="1"/>
</dbReference>
<accession>A0A9D1EV46</accession>
<dbReference type="PROSITE" id="PS50885">
    <property type="entry name" value="HAMP"/>
    <property type="match status" value="1"/>
</dbReference>
<evidence type="ECO:0000256" key="4">
    <source>
        <dbReference type="ARBA" id="ARBA00022553"/>
    </source>
</evidence>
<evidence type="ECO:0000256" key="2">
    <source>
        <dbReference type="ARBA" id="ARBA00004370"/>
    </source>
</evidence>
<name>A0A9D1EV46_9FIRM</name>
<dbReference type="Gene3D" id="3.30.565.10">
    <property type="entry name" value="Histidine kinase-like ATPase, C-terminal domain"/>
    <property type="match status" value="1"/>
</dbReference>
<dbReference type="PRINTS" id="PR00344">
    <property type="entry name" value="BCTRLSENSOR"/>
</dbReference>
<evidence type="ECO:0000313" key="11">
    <source>
        <dbReference type="EMBL" id="HIS32518.1"/>
    </source>
</evidence>
<reference evidence="11" key="1">
    <citation type="submission" date="2020-10" db="EMBL/GenBank/DDBJ databases">
        <authorList>
            <person name="Gilroy R."/>
        </authorList>
    </citation>
    <scope>NUCLEOTIDE SEQUENCE</scope>
    <source>
        <strain evidence="11">CHK190-19873</strain>
    </source>
</reference>
<comment type="subcellular location">
    <subcellularLocation>
        <location evidence="2">Membrane</location>
    </subcellularLocation>
</comment>
<keyword evidence="8" id="KW-0472">Membrane</keyword>
<dbReference type="Pfam" id="PF06580">
    <property type="entry name" value="His_kinase"/>
    <property type="match status" value="1"/>
</dbReference>
<keyword evidence="8" id="KW-0812">Transmembrane</keyword>
<dbReference type="GO" id="GO:0000155">
    <property type="term" value="F:phosphorelay sensor kinase activity"/>
    <property type="evidence" value="ECO:0007669"/>
    <property type="project" value="InterPro"/>
</dbReference>
<comment type="catalytic activity">
    <reaction evidence="1">
        <text>ATP + protein L-histidine = ADP + protein N-phospho-L-histidine.</text>
        <dbReference type="EC" id="2.7.13.3"/>
    </reaction>
</comment>
<evidence type="ECO:0000256" key="6">
    <source>
        <dbReference type="ARBA" id="ARBA00022777"/>
    </source>
</evidence>
<evidence type="ECO:0000259" key="10">
    <source>
        <dbReference type="PROSITE" id="PS50885"/>
    </source>
</evidence>
<dbReference type="Pfam" id="PF02518">
    <property type="entry name" value="HATPase_c"/>
    <property type="match status" value="1"/>
</dbReference>
<evidence type="ECO:0000256" key="8">
    <source>
        <dbReference type="SAM" id="Phobius"/>
    </source>
</evidence>
<dbReference type="InterPro" id="IPR003660">
    <property type="entry name" value="HAMP_dom"/>
</dbReference>
<feature type="transmembrane region" description="Helical" evidence="8">
    <location>
        <begin position="20"/>
        <end position="39"/>
    </location>
</feature>
<comment type="caution">
    <text evidence="11">The sequence shown here is derived from an EMBL/GenBank/DDBJ whole genome shotgun (WGS) entry which is preliminary data.</text>
</comment>
<keyword evidence="8" id="KW-1133">Transmembrane helix</keyword>
<evidence type="ECO:0000256" key="7">
    <source>
        <dbReference type="ARBA" id="ARBA00023012"/>
    </source>
</evidence>
<dbReference type="EC" id="2.7.13.3" evidence="3"/>
<evidence type="ECO:0000256" key="5">
    <source>
        <dbReference type="ARBA" id="ARBA00022679"/>
    </source>
</evidence>
<proteinExistence type="predicted"/>
<feature type="domain" description="Histidine kinase" evidence="9">
    <location>
        <begin position="489"/>
        <end position="591"/>
    </location>
</feature>
<dbReference type="Gene3D" id="1.10.287.130">
    <property type="match status" value="1"/>
</dbReference>